<evidence type="ECO:0000256" key="3">
    <source>
        <dbReference type="ARBA" id="ARBA00022840"/>
    </source>
</evidence>
<dbReference type="InterPro" id="IPR012334">
    <property type="entry name" value="Pectin_lyas_fold"/>
</dbReference>
<feature type="domain" description="JmjC" evidence="7">
    <location>
        <begin position="4900"/>
        <end position="5078"/>
    </location>
</feature>
<sequence length="5093" mass="540338">MEYAAIPDEEAGPSGVDAAPTKRRLGVAGLLVAAAACVGLPAARSAASAALYAAFDGAPPDDGGSVTLAPTTKAENAAKAAACADCDCFRNVWYVDSAVDVDGPTGFCWASAFAHLGTALDAASYGDEIWVAHGVYAPLGGSRNATFRMREGVEVYGGFRGNEELRAERDYAAYRTVLTGDLGGAAEAVEDDDDTILNGGTRARSSARRAYHVVTAAHWASLDGFVVTRGLADGPGLDGFGGGFYAVERTSMRVHNTMFVDNRAVSGGAAFGWIWSSSVFYNCHFVNNTAVGTPYFGGGGGVALNTDGANATYDTCVFSNNYASRRGGALFADYGSWVSVKDCTFEHNRAYLGGALFADNRAARIGSTGHVVSGSTFRGNAARLYGGASLDYNQATSTFATCTFIKNNASAGGGLASISGTTDSALSDAFESGVFEGNAPDDILELEADADTLSGKRFADAAGNATELRALTRLWRERDAARESGWRLDAAAAGGGPNASVVVYVDVRSTATAADGSSWDEAYANLQKGIDSAAAAVAAGLDFAEVWVAAGVYAPKCADDPGCAKPQDASFALADGVRVYGGFAGSESVRDDRDWAARLSVLSGDLGGGLHALHVVTGANDTRLDGFVVRDGRASGSDDDTYDDDDVAAVADDPGAEVMDDPGSVETPGDDALALDGDDVGAQPATPSLDFGGDAEGTDDQMAVELSGDANDACGGGLLNYYASPWVENVLFASNRGGKGGAVYNILENDYAAPALPGTNRSSPTFKNVAFVGNFASERGGAMANDAYTYTLCDRCTFWRNAAGKGGAAYMDYTSSPTFSRSVFEHNFAIDAGGAIGGDGSTTFTLDGSRVVGNRARYSGGGIYLGTYGAVHGGANNLPRIHDSVVAGNDALWNGEKDLFLFALDDAFIISAQIGEEAFTLAPVSMPDGFGPVTDDEAAQRMAALALALCAAVALAKPTEIEYGTIGSKTTYLPGDPLLWSADMTAHWLHASGFPWQAQKARRARLAGGQLLGILEEGKLTTLLAQGRKDVARKRAGDEGKLKKALEAAFAACEARGACGLEDSTRRLGRLANGANWTGDALRDRAAGSLVFSLAGDALAMPVDYLEDARTAAGDGGVAGYAAPQAYHASNVFMADLWARDDKVRSAVGFNVLHKGAAAWPEKHAHPHGLLEAGENTLERLLLRVLLRLVATQQFYFGYEYVTDYAEFMTDPESHNDSWADEGHVKFFASFRSGAEKLEDNVADAIEVANAGILSHAGAMLVAHGRNLAARGMPDAELGALLADELRHHVRHVHRHAHLDRHGVLLGRVLLELLAGDDLRAATARAATELGFDAAKLAKRGARYAEDPYADLAVLRDLGVGADVAEAVPAALYLAHRYAAVADAGAALRASANGGGAAAHRGALLGALLGAAHGHDALAAAEPALVGGLADRDGIFLDVGRFLDSTLAAEGSPGWLRAHRTRRPPGHRFHGLEMDCLDPDSTMTPYRDGSFDHRESEADDFLGVNFDGKSTLVELKPHRRWSTCALVAVCCASFCAVAAAAVGVAYVLEADVPYAPWGDDDDDDDSAVSSEDEAAFFSAALTTVFNPDVLEDDLSQRIIVRAAAAAMNVSVADITDYLVSAQRRRLRHENGTRGGNFGNLTLRNVTISFDVVQRTEIDAEAAREKLTAAVESGDFAELVAEKIDGLANELGLTADEETMARVEAAQDTFKKLKEAIYTKISTIMGEDLVPAPTRAPTGLMSTLVKSALYLGSTSADDLYGDADASIGSVVMAVSAATGVDAADVLVGDLGALGDDDVEILLDLVCDDAATAQAAAGAFHGAVDDGSLTTELRTYAASYGATGLSASTADVVVTYLERAEATPAPAASYSYSYEDEDGGASAATYLAVSLDLGGTSTEELFVDDAALYVLLASVATAADVGEDALANFNAVDRAEGGVTFRCDVTVDSYDDAQTKAAALEESVADGSFTTTMQGLATDMGVDALLEATADDITVDIAGYVPPAPTAGEATSETYVAIALDISGTSTEELFVDDTALYVILSSISSTMGVSDDALSNFGVVDSVDGSRRLSDGVTFTCDVAVDSYDDGETKGSALEDAVADGSFTTTMRSLATDMGADDLTDATADAATYAVVGDDGSDSGESDSMPLNCAEDADCCAEQGGSCDCESGVVAFGSNGLDWEGGNPMWAYAASPADCATSAFGEDPAPGYDKWCACADEALETAAPSSSPTPAPTTGAPSAATRAWSCAEDAACCSEQGGACACESGAMAYGSNGLDWSGFDPMWAYAEADSIECSTAAFGGDDPAPGYDKWCRCLGGLPSAAPSSPAPSVSRPPTAAPSSGPSSTPSALPSPLPSSTPSSAPTTVAPTSAAPSLAPSTAAPSAAPAPAPTAAPEPTAAPSTSAAPSAAPSAFDFWDCDSDPNCCAESGDTCACDSGWMAYGSNGMEWRGTGGYTPMWVYLEADSATCNTETFGQGDPAGGYSKWCRCVGGEPTLRPSTQAPSHVPTILAPTASAPPTVSPPPSGLPTTAAPSAFSFLDCDSDPNCCAESGDTCACDSGWMAYGSNGMEWRGTGGYTPMWVYLEADSATCNTETFGQGDPAGGYSKWCRCVGGEPTLRPSTQAPSHVPTILAPTASAPPTVSPPPSGLPTTAAPSAFSFWDCDSDPNCCAEQGGSCACDGDWASYGTNGNSWAGAPDPMWTTMHILDLKDADGAVECSTDFFGGDPAGGYEKCRCADGQPTAPPTPAFSCLCFEDDGDGCTVIGAPAPAPTFAYSADDCTAAQGYALDIVTRTCKPDVAVKDRGCYPRANCDADYAARFCDSMTCIPQGFEQECTGAARRPEFRETPTERPAAPTSMASFSGHGPRPQLYRSDMWDTSNSVGGQSDQYADLAQTTREYYGLTMYTRILRVMEKDIGEPVSSTASDMAQFGYLGQWVAPLARTKFDIAGGSHATAMASIEGGVYNNNNLGYSRLPKYLAGGSLYAYTPVSDVGRGWGFQEMGIACKRGSGVYLGLVTMANRVIVPVSGYGFEATQDEHEDDGGVFLGAGWVVLPIFPGGKIRNRTTLFGNEDFGLTTWTHVIDTAQFSGPLLAYAPQFWMRRLEEWCNQNEAYYAGEYDYSYPGDTCPREFYEYEPDACCVNPSVYDSFAYRGADWWPSTGGEFPGLEGIFEDYTDSGEDLPDSYEGPTYWKIPQINYPNYTDSELWQANARTYNADTYDRWLEVFAYAGESDDELEALFANFDTRFNGSYHMNTYGAYFDLGLTSLVYEDAMYIDIENGVSSDEYYEDVGTGDDLDPVETNIFYEWEGAEDRLWTRYYKTTYTPGRKERYANQPGENQTYYAAEPIDESEAPESLRDAEYTLPLWGRANYVNHERQENATFDYDDTTNKRGWNETDHWCWVCTDSSECELETRTLVLESTATLYYRWYRWRDQPAMKQLAYEYPEVYTEEILASMQKRVELMHEYWQEKDFIKKATKVNHKVELDYRMIIDIPDNIPDYGWVPISLAEIYEDSTGYGPGNSAGFQPNICAMASPRCAIIVAFAAAVSAQTELLNLDLTVDGQGTKLLLLEGQSYLDAARRACSPVFEPLAIDNCVGGAMTIIVDQHLRAKEAEGSTLASPGVSLVRDGSVENYDPVSWVGASPLHVDIELPVRTQRTVCDNAKCWELGDDDGVPVANHTLQVPAWTANTSQAAREVAAALDLWREADLALIEHRVALERTRKSTPVDARLHRAVGDAPVVSFDGFYPVYFVLHTSNLFFDAQRVKVSGAFRPPTDGDVCISVHSSGKEGANGDADAAGASVVTGDLASRPKPAEACFDTSYNAQLSGFADAQGSHRLEVRLRRRATDATVGEGDASTFVAAPQLQPKTPLNTPAGRFIKLLRDAVVGWLYLDGVDADDGPGVAGPLSPNWVGHTMVGVHKLDWLQAMIEGLVEDGVPGDIVECGAWRGGASIFSKGVVDVLDPTGGRKIFVADTFVGFPQADIENDGVDTNGWAYQNFHVGGADAVVATFKRYGVFDDKVVIAGGLFNETLPILPTTQIALLRMDCDMYRSTTQALDLLYDKVTVGGIVVHNNWQYTSARAAVIDFRRNRNIEHLPLHLFEARTSIFVDDTEVEIVANADRDDFAAVGRDVCAKMGVDLGATLRDGRMRCGALIADELADSLYCNATARGALDAAPASTGRAPRAFRFYHGEFYFDSEEYELLRELLLRQRYVECLSGERLRGGEDVIWLLGHFDGDAWFYKALEPRQTSNALPQPTELGNKDSLYRHLLALRAKVGDRATRFLPRTWLPDDAKASRNGAADELGGLWLRKDPAQELGFGITLITKWSELEGCEHCLLQRYVARPFLLTDAAAGVLDAKFSFGVYVTVSSVDPLEVWLHRELLVLLATYPYDGVDGDDHGESGDLLSHLTNGLLNQRLAGDDFDAAERVWTTDRLLAHLDKRGVSWASIEDQVREVASMVFLAGRGALAAAKRRAASRGALFSHWRLDFLLDEDARVWLLELEIVPSTGTIGGVDEVIKTSVLRDVLALNGAETESSTRLQCALNGVGGAPSPDRAHYPWLRGACWTDEESPGQPPNTLCAPPDAADDLFGDGALESAEAAVRARLGAAGDVLVHDDAAVAAIAAYEARGRRRGGYRPLLPVPRTFDYFDGSVGANGDDLPDLFRRHGALPLDAALDRWASLSGVDDEPVSDWAAADAEAAAAACRACARTSRVYCATASAVDARGVAEIAGRCQAAAAPCEHAPRGLVDGVRVADASACGFDEPNRRALAALLRASRVADLPGSRDGVRRWCARALRSARPTDDLIALCRGTAGDARATLDGKAETLPDALLARRPAVLRASFVPDPALAPDALAHLADEPVVAMAYDSRADAAQRIFTAPLAFGDFLAVSRDKRDVAASLPYGLDTSLYLLLTDRRRVDGAAAGTLADPNVLDDLSPLQGLLDKAVAATAPLVDAAPLPRAWTSLRYGAGYAYPTHVDCYENVIFQLAGRKNVTIFPPDVVWDTKPDVENKHWPRGGDDDLRRARRSAVSVELGPGDALYVPLMWPHNVDSDEFSVTANAYLRLGDDADWGDYVDRSKTNAWLAYEIATGTRLC</sequence>
<dbReference type="KEGG" id="aaf:AURANDRAFT_61956"/>
<dbReference type="Gene3D" id="2.160.20.10">
    <property type="entry name" value="Single-stranded right-handed beta-helix, Pectin lyase-like"/>
    <property type="match status" value="2"/>
</dbReference>
<keyword evidence="2" id="KW-0547">Nucleotide-binding</keyword>
<evidence type="ECO:0000256" key="4">
    <source>
        <dbReference type="ARBA" id="ARBA00041448"/>
    </source>
</evidence>
<dbReference type="OrthoDB" id="195106at2759"/>
<gene>
    <name evidence="8" type="ORF">AURANDRAFT_61956</name>
</gene>
<feature type="compositionally biased region" description="Low complexity" evidence="6">
    <location>
        <begin position="2354"/>
        <end position="2381"/>
    </location>
</feature>
<feature type="region of interest" description="Disordered" evidence="6">
    <location>
        <begin position="2494"/>
        <end position="2524"/>
    </location>
</feature>
<dbReference type="InterPro" id="IPR004344">
    <property type="entry name" value="TTL/TTLL_fam"/>
</dbReference>
<dbReference type="Pfam" id="PF03133">
    <property type="entry name" value="TTL"/>
    <property type="match status" value="1"/>
</dbReference>
<dbReference type="InterPro" id="IPR008884">
    <property type="entry name" value="TylF_MeTrfase"/>
</dbReference>
<dbReference type="PROSITE" id="PS51184">
    <property type="entry name" value="JMJC"/>
    <property type="match status" value="1"/>
</dbReference>
<dbReference type="InParanoid" id="F0Y1U5"/>
<keyword evidence="9" id="KW-1185">Reference proteome</keyword>
<dbReference type="PANTHER" id="PTHR12241:SF145">
    <property type="entry name" value="TUBULIN POLYGLUTAMYLASE TTLL5"/>
    <property type="match status" value="1"/>
</dbReference>
<reference evidence="8 9" key="1">
    <citation type="journal article" date="2011" name="Proc. Natl. Acad. Sci. U.S.A.">
        <title>Niche of harmful alga Aureococcus anophagefferens revealed through ecogenomics.</title>
        <authorList>
            <person name="Gobler C.J."/>
            <person name="Berry D.L."/>
            <person name="Dyhrman S.T."/>
            <person name="Wilhelm S.W."/>
            <person name="Salamov A."/>
            <person name="Lobanov A.V."/>
            <person name="Zhang Y."/>
            <person name="Collier J.L."/>
            <person name="Wurch L.L."/>
            <person name="Kustka A.B."/>
            <person name="Dill B.D."/>
            <person name="Shah M."/>
            <person name="VerBerkmoes N.C."/>
            <person name="Kuo A."/>
            <person name="Terry A."/>
            <person name="Pangilinan J."/>
            <person name="Lindquist E.A."/>
            <person name="Lucas S."/>
            <person name="Paulsen I.T."/>
            <person name="Hattenrath-Lehmann T.K."/>
            <person name="Talmage S.C."/>
            <person name="Walker E.A."/>
            <person name="Koch F."/>
            <person name="Burson A.M."/>
            <person name="Marcoval M.A."/>
            <person name="Tang Y.Z."/>
            <person name="Lecleir G.R."/>
            <person name="Coyne K.J."/>
            <person name="Berg G.M."/>
            <person name="Bertrand E.M."/>
            <person name="Saito M.A."/>
            <person name="Gladyshev V.N."/>
            <person name="Grigoriev I.V."/>
        </authorList>
    </citation>
    <scope>NUCLEOTIDE SEQUENCE [LARGE SCALE GENOMIC DNA]</scope>
    <source>
        <strain evidence="9">CCMP 1984</strain>
    </source>
</reference>
<evidence type="ECO:0000256" key="6">
    <source>
        <dbReference type="SAM" id="MobiDB-lite"/>
    </source>
</evidence>
<dbReference type="Proteomes" id="UP000002729">
    <property type="component" value="Unassembled WGS sequence"/>
</dbReference>
<feature type="region of interest" description="Disordered" evidence="6">
    <location>
        <begin position="2841"/>
        <end position="2862"/>
    </location>
</feature>
<dbReference type="InterPro" id="IPR041667">
    <property type="entry name" value="Cupin_8"/>
</dbReference>
<dbReference type="EMBL" id="GL833123">
    <property type="protein sequence ID" value="EGB11178.1"/>
    <property type="molecule type" value="Genomic_DNA"/>
</dbReference>
<keyword evidence="3" id="KW-0067">ATP-binding</keyword>
<dbReference type="PROSITE" id="PS51221">
    <property type="entry name" value="TTL"/>
    <property type="match status" value="1"/>
</dbReference>
<accession>F0Y1U5</accession>
<dbReference type="SUPFAM" id="SSF51126">
    <property type="entry name" value="Pectin lyase-like"/>
    <property type="match status" value="2"/>
</dbReference>
<dbReference type="Gene3D" id="2.60.120.650">
    <property type="entry name" value="Cupin"/>
    <property type="match status" value="1"/>
</dbReference>
<evidence type="ECO:0000256" key="5">
    <source>
        <dbReference type="ARBA" id="ARBA00049274"/>
    </source>
</evidence>
<dbReference type="GO" id="GO:0000226">
    <property type="term" value="P:microtubule cytoskeleton organization"/>
    <property type="evidence" value="ECO:0007669"/>
    <property type="project" value="TreeGrafter"/>
</dbReference>
<dbReference type="GO" id="GO:0036064">
    <property type="term" value="C:ciliary basal body"/>
    <property type="evidence" value="ECO:0007669"/>
    <property type="project" value="TreeGrafter"/>
</dbReference>
<dbReference type="eggNOG" id="KOG2156">
    <property type="taxonomic scope" value="Eukaryota"/>
</dbReference>
<evidence type="ECO:0000259" key="7">
    <source>
        <dbReference type="PROSITE" id="PS51184"/>
    </source>
</evidence>
<dbReference type="InterPro" id="IPR029063">
    <property type="entry name" value="SAM-dependent_MTases_sf"/>
</dbReference>
<dbReference type="Pfam" id="PF13621">
    <property type="entry name" value="Cupin_8"/>
    <property type="match status" value="1"/>
</dbReference>
<dbReference type="Gene3D" id="3.30.470.20">
    <property type="entry name" value="ATP-grasp fold, B domain"/>
    <property type="match status" value="1"/>
</dbReference>
<evidence type="ECO:0000313" key="9">
    <source>
        <dbReference type="Proteomes" id="UP000002729"/>
    </source>
</evidence>
<feature type="compositionally biased region" description="Low complexity" evidence="6">
    <location>
        <begin position="2391"/>
        <end position="2403"/>
    </location>
</feature>
<protein>
    <recommendedName>
        <fullName evidence="4">Tubulin--tyrosine ligase-like protein 5</fullName>
    </recommendedName>
</protein>
<evidence type="ECO:0000256" key="1">
    <source>
        <dbReference type="ARBA" id="ARBA00022598"/>
    </source>
</evidence>
<dbReference type="GO" id="GO:0005524">
    <property type="term" value="F:ATP binding"/>
    <property type="evidence" value="ECO:0007669"/>
    <property type="project" value="UniProtKB-KW"/>
</dbReference>
<dbReference type="InterPro" id="IPR036705">
    <property type="entry name" value="Ribosyl_crysJ1_sf"/>
</dbReference>
<evidence type="ECO:0000313" key="8">
    <source>
        <dbReference type="EMBL" id="EGB11178.1"/>
    </source>
</evidence>
<dbReference type="RefSeq" id="XP_009034721.1">
    <property type="nucleotide sequence ID" value="XM_009036473.1"/>
</dbReference>
<feature type="region of interest" description="Disordered" evidence="6">
    <location>
        <begin position="2321"/>
        <end position="2403"/>
    </location>
</feature>
<dbReference type="GO" id="GO:0070740">
    <property type="term" value="F:tubulin-glutamic acid ligase activity"/>
    <property type="evidence" value="ECO:0007669"/>
    <property type="project" value="TreeGrafter"/>
</dbReference>
<dbReference type="SUPFAM" id="SSF101478">
    <property type="entry name" value="ADP-ribosylglycohydrolase"/>
    <property type="match status" value="1"/>
</dbReference>
<feature type="region of interest" description="Disordered" evidence="6">
    <location>
        <begin position="633"/>
        <end position="697"/>
    </location>
</feature>
<dbReference type="InterPro" id="IPR003347">
    <property type="entry name" value="JmjC_dom"/>
</dbReference>
<evidence type="ECO:0000256" key="2">
    <source>
        <dbReference type="ARBA" id="ARBA00022741"/>
    </source>
</evidence>
<feature type="compositionally biased region" description="Low complexity" evidence="6">
    <location>
        <begin position="2321"/>
        <end position="2346"/>
    </location>
</feature>
<dbReference type="InterPro" id="IPR011050">
    <property type="entry name" value="Pectin_lyase_fold/virulence"/>
</dbReference>
<dbReference type="Gene3D" id="3.40.50.150">
    <property type="entry name" value="Vaccinia Virus protein VP39"/>
    <property type="match status" value="1"/>
</dbReference>
<organism evidence="9">
    <name type="scientific">Aureococcus anophagefferens</name>
    <name type="common">Harmful bloom alga</name>
    <dbReference type="NCBI Taxonomy" id="44056"/>
    <lineage>
        <taxon>Eukaryota</taxon>
        <taxon>Sar</taxon>
        <taxon>Stramenopiles</taxon>
        <taxon>Ochrophyta</taxon>
        <taxon>Pelagophyceae</taxon>
        <taxon>Pelagomonadales</taxon>
        <taxon>Pelagomonadaceae</taxon>
        <taxon>Aureococcus</taxon>
    </lineage>
</organism>
<dbReference type="SUPFAM" id="SSF51197">
    <property type="entry name" value="Clavaminate synthase-like"/>
    <property type="match status" value="1"/>
</dbReference>
<proteinExistence type="predicted"/>
<dbReference type="Pfam" id="PF05711">
    <property type="entry name" value="TylF"/>
    <property type="match status" value="1"/>
</dbReference>
<keyword evidence="1" id="KW-0436">Ligase</keyword>
<name>F0Y1U5_AURAN</name>
<feature type="compositionally biased region" description="Acidic residues" evidence="6">
    <location>
        <begin position="637"/>
        <end position="647"/>
    </location>
</feature>
<comment type="catalytic activity">
    <reaction evidence="5">
        <text>L-glutamyl-[protein] + L-glutamate + ATP = gamma-L-glutamyl-L-glutamyl-[protein] + ADP + phosphate + H(+)</text>
        <dbReference type="Rhea" id="RHEA:60144"/>
        <dbReference type="Rhea" id="RHEA-COMP:10208"/>
        <dbReference type="Rhea" id="RHEA-COMP:15517"/>
        <dbReference type="ChEBI" id="CHEBI:15378"/>
        <dbReference type="ChEBI" id="CHEBI:29973"/>
        <dbReference type="ChEBI" id="CHEBI:29985"/>
        <dbReference type="ChEBI" id="CHEBI:30616"/>
        <dbReference type="ChEBI" id="CHEBI:43474"/>
        <dbReference type="ChEBI" id="CHEBI:143622"/>
        <dbReference type="ChEBI" id="CHEBI:456216"/>
    </reaction>
    <physiologicalReaction direction="left-to-right" evidence="5">
        <dbReference type="Rhea" id="RHEA:60145"/>
    </physiologicalReaction>
</comment>
<dbReference type="GeneID" id="20223671"/>
<dbReference type="PANTHER" id="PTHR12241">
    <property type="entry name" value="TUBULIN POLYGLUTAMYLASE"/>
    <property type="match status" value="1"/>
</dbReference>
<dbReference type="GO" id="GO:0015631">
    <property type="term" value="F:tubulin binding"/>
    <property type="evidence" value="ECO:0007669"/>
    <property type="project" value="TreeGrafter"/>
</dbReference>